<dbReference type="Pfam" id="PF07377">
    <property type="entry name" value="DUF1493"/>
    <property type="match status" value="1"/>
</dbReference>
<reference evidence="1 2" key="1">
    <citation type="submission" date="2022-02" db="EMBL/GenBank/DDBJ databases">
        <title>Description of Brenneria tiliae sp. nov. isolated from symptomatic Tilia x moltkei and Tilia x europaea trees in the UK.</title>
        <authorList>
            <person name="Kile H."/>
        </authorList>
    </citation>
    <scope>NUCLEOTIDE SEQUENCE [LARGE SCALE GENOMIC DNA]</scope>
    <source>
        <strain evidence="1 2">MC1SB4.1</strain>
    </source>
</reference>
<gene>
    <name evidence="1" type="ORF">MFP26_20215</name>
</gene>
<dbReference type="InterPro" id="IPR010862">
    <property type="entry name" value="DUF1493"/>
</dbReference>
<protein>
    <submittedName>
        <fullName evidence="1">DUF1493 family protein</fullName>
    </submittedName>
</protein>
<proteinExistence type="predicted"/>
<comment type="caution">
    <text evidence="1">The sequence shown here is derived from an EMBL/GenBank/DDBJ whole genome shotgun (WGS) entry which is preliminary data.</text>
</comment>
<dbReference type="EMBL" id="JAKPBZ010000115">
    <property type="protein sequence ID" value="MCL2894999.1"/>
    <property type="molecule type" value="Genomic_DNA"/>
</dbReference>
<organism evidence="1 2">
    <name type="scientific">Brenneria tiliae</name>
    <dbReference type="NCBI Taxonomy" id="2914984"/>
    <lineage>
        <taxon>Bacteria</taxon>
        <taxon>Pseudomonadati</taxon>
        <taxon>Pseudomonadota</taxon>
        <taxon>Gammaproteobacteria</taxon>
        <taxon>Enterobacterales</taxon>
        <taxon>Pectobacteriaceae</taxon>
        <taxon>Brenneria</taxon>
    </lineage>
</organism>
<sequence length="105" mass="12243">MSNVVEDNVRAFVKGELPLVTTLFKKVDVDDDAVLQELHEADDIAEMTKRYFDVFSVDPNGFALINYYPWKPRTFFTGKSRNRDKQALTIRMYIESAKAGRWLYD</sequence>
<keyword evidence="2" id="KW-1185">Reference proteome</keyword>
<accession>A0ABT0MYR4</accession>
<dbReference type="Proteomes" id="UP001203069">
    <property type="component" value="Unassembled WGS sequence"/>
</dbReference>
<name>A0ABT0MYR4_9GAMM</name>
<evidence type="ECO:0000313" key="1">
    <source>
        <dbReference type="EMBL" id="MCL2894999.1"/>
    </source>
</evidence>
<dbReference type="RefSeq" id="WP_249228683.1">
    <property type="nucleotide sequence ID" value="NZ_JAKPBZ010000115.1"/>
</dbReference>
<evidence type="ECO:0000313" key="2">
    <source>
        <dbReference type="Proteomes" id="UP001203069"/>
    </source>
</evidence>